<dbReference type="AlphaFoldDB" id="A0A644YMT5"/>
<dbReference type="EMBL" id="VSSQ01005093">
    <property type="protein sequence ID" value="MPM27813.1"/>
    <property type="molecule type" value="Genomic_DNA"/>
</dbReference>
<evidence type="ECO:0008006" key="2">
    <source>
        <dbReference type="Google" id="ProtNLM"/>
    </source>
</evidence>
<reference evidence="1" key="1">
    <citation type="submission" date="2019-08" db="EMBL/GenBank/DDBJ databases">
        <authorList>
            <person name="Kucharzyk K."/>
            <person name="Murdoch R.W."/>
            <person name="Higgins S."/>
            <person name="Loffler F."/>
        </authorList>
    </citation>
    <scope>NUCLEOTIDE SEQUENCE</scope>
</reference>
<dbReference type="Pfam" id="PF08902">
    <property type="entry name" value="DUF1848"/>
    <property type="match status" value="1"/>
</dbReference>
<name>A0A644YMT5_9ZZZZ</name>
<proteinExistence type="predicted"/>
<protein>
    <recommendedName>
        <fullName evidence="2">DUF1848 domain-containing protein</fullName>
    </recommendedName>
</protein>
<dbReference type="InterPro" id="IPR014998">
    <property type="entry name" value="DUF1848"/>
</dbReference>
<evidence type="ECO:0000313" key="1">
    <source>
        <dbReference type="EMBL" id="MPM27813.1"/>
    </source>
</evidence>
<comment type="caution">
    <text evidence="1">The sequence shown here is derived from an EMBL/GenBank/DDBJ whole genome shotgun (WGS) entry which is preliminary data.</text>
</comment>
<gene>
    <name evidence="1" type="ORF">SDC9_74327</name>
</gene>
<organism evidence="1">
    <name type="scientific">bioreactor metagenome</name>
    <dbReference type="NCBI Taxonomy" id="1076179"/>
    <lineage>
        <taxon>unclassified sequences</taxon>
        <taxon>metagenomes</taxon>
        <taxon>ecological metagenomes</taxon>
    </lineage>
</organism>
<sequence>MIISASRRCDIPTYFSQWFYKRIREEFVLVRNPFNFRQISRISLSPDVVDGIVFWTKNPAPMLDRLDELKEYEYYFQFTVTPYGTDIEPNIPSKEHFMIPTFQNLSQKIGKERIIWRYDPVILSEKYTIEYHIEHFEKFARQLAPYVRKCTFSFLDMYKSTEKNVKGLNIYPISQGDMFRLAKEFSDIAAAYHLKLSTCAENIDLYRYKISHAHCVDRTIFEELGGYGLNIDKDRNQRSECGCDASIDIGTYNSCINGCRYCYANFSSAMAAANFAGHDPLSPLLYGTVGPQDVIKERMMRSCKELQKKLFE</sequence>
<accession>A0A644YMT5</accession>